<sequence length="168" mass="19158">MRQFRSNDSQRNEKNRGNLSILIKGAEILKPIDLIGQCYCKLILSGGNENLERRQQQHQQQQIKSSCSSSLSFSSSHTTSSSSTSSSASTSFPVSRKEYETIETDPIELNVRNLRWNQTIKFNSINLDDLLIRKRLRIVIVRQNKQNKIDLGHVVLANKNGSIYFKSD</sequence>
<feature type="compositionally biased region" description="Low complexity" evidence="1">
    <location>
        <begin position="67"/>
        <end position="91"/>
    </location>
</feature>
<evidence type="ECO:0000313" key="3">
    <source>
        <dbReference type="Proteomes" id="UP000616769"/>
    </source>
</evidence>
<dbReference type="Proteomes" id="UP000616769">
    <property type="component" value="Unassembled WGS sequence"/>
</dbReference>
<evidence type="ECO:0000313" key="2">
    <source>
        <dbReference type="EMBL" id="KPM05845.1"/>
    </source>
</evidence>
<feature type="region of interest" description="Disordered" evidence="1">
    <location>
        <begin position="67"/>
        <end position="95"/>
    </location>
</feature>
<protein>
    <submittedName>
        <fullName evidence="2">Uncharacterized protein</fullName>
    </submittedName>
</protein>
<dbReference type="VEuPathDB" id="VectorBase:SSCA008369"/>
<accession>A0A132A5E8</accession>
<dbReference type="OrthoDB" id="195679at2759"/>
<reference evidence="2 3" key="1">
    <citation type="journal article" date="2015" name="Parasit. Vectors">
        <title>Draft genome of the scabies mite.</title>
        <authorList>
            <person name="Rider S.D.Jr."/>
            <person name="Morgan M.S."/>
            <person name="Arlian L.G."/>
        </authorList>
    </citation>
    <scope>NUCLEOTIDE SEQUENCE [LARGE SCALE GENOMIC DNA]</scope>
    <source>
        <strain evidence="2">Arlian Lab</strain>
    </source>
</reference>
<dbReference type="EMBL" id="JXLN01010503">
    <property type="protein sequence ID" value="KPM05845.1"/>
    <property type="molecule type" value="Genomic_DNA"/>
</dbReference>
<gene>
    <name evidence="2" type="ORF">QR98_0043170</name>
</gene>
<organism evidence="2 3">
    <name type="scientific">Sarcoptes scabiei</name>
    <name type="common">Itch mite</name>
    <name type="synonym">Acarus scabiei</name>
    <dbReference type="NCBI Taxonomy" id="52283"/>
    <lineage>
        <taxon>Eukaryota</taxon>
        <taxon>Metazoa</taxon>
        <taxon>Ecdysozoa</taxon>
        <taxon>Arthropoda</taxon>
        <taxon>Chelicerata</taxon>
        <taxon>Arachnida</taxon>
        <taxon>Acari</taxon>
        <taxon>Acariformes</taxon>
        <taxon>Sarcoptiformes</taxon>
        <taxon>Astigmata</taxon>
        <taxon>Psoroptidia</taxon>
        <taxon>Sarcoptoidea</taxon>
        <taxon>Sarcoptidae</taxon>
        <taxon>Sarcoptinae</taxon>
        <taxon>Sarcoptes</taxon>
    </lineage>
</organism>
<proteinExistence type="predicted"/>
<comment type="caution">
    <text evidence="2">The sequence shown here is derived from an EMBL/GenBank/DDBJ whole genome shotgun (WGS) entry which is preliminary data.</text>
</comment>
<evidence type="ECO:0000256" key="1">
    <source>
        <dbReference type="SAM" id="MobiDB-lite"/>
    </source>
</evidence>
<dbReference type="AlphaFoldDB" id="A0A132A5E8"/>
<name>A0A132A5E8_SARSC</name>